<evidence type="ECO:0000313" key="2">
    <source>
        <dbReference type="Proteomes" id="UP000663882"/>
    </source>
</evidence>
<gene>
    <name evidence="1" type="ORF">RFH988_LOCUS35151</name>
</gene>
<dbReference type="AlphaFoldDB" id="A0A815LEK6"/>
<name>A0A815LEK6_9BILA</name>
<sequence>MKFLTQSNDTIWIDCNLNNGLKNVHINKEIDSQWIIKRFELDISDDILEKLSKDTKAPEKLRFIKKAEMFFVAKYKTPILNENGEIISGDSIWNQWLFDKISSEIFQWIKELVKSNKFCFQAYRLIPSKLNPENNILTKRFNDSFESNIKHCKFIRNRKNQLLRNLFAAAGIKFSEVTMGLTSLSKQSSFINITSTRECIVNNEESSSEYANDPFIDYDLNLNQIGVEKFTWEQCINMFKLDIFLKTHSIEENKRMIEYFYRKYSKIDTDNGMNIDIQQIPFLMDQNNHLQPIKGIYFPADTIGDKETNDYEYLFVNKTIFVWLNEKSQKEIKQWLKGLGVDERTDLTYLRKTIIPNVASYITRENAIKTIRMLFILFQKNAITKKELDQLKKLKLLTIQYLKTKEDRFVSFDYVTSHNSGKENEDLIEWRRFFIGLGVQEDLHAVVFNQKLTSYEAAGYGFCDEYLSTTSPDRKHKIDAYSGLTTNTFMQHTEKTLTKKIKVYWGHSDKRGATEGTLLEDADYIHWLVENIKCIPTTVNTCELSNNIFIDNKELKELCGKYMHFPSILLPQKKTSWHEIFNFKTKRSINDYFDLLQKIRDDEKNLKDNYDRIQMIYFHILKEIYY</sequence>
<proteinExistence type="predicted"/>
<dbReference type="EMBL" id="CAJNOO010005212">
    <property type="protein sequence ID" value="CAF1408961.1"/>
    <property type="molecule type" value="Genomic_DNA"/>
</dbReference>
<dbReference type="OrthoDB" id="10012476at2759"/>
<reference evidence="1" key="1">
    <citation type="submission" date="2021-02" db="EMBL/GenBank/DDBJ databases">
        <authorList>
            <person name="Nowell W R."/>
        </authorList>
    </citation>
    <scope>NUCLEOTIDE SEQUENCE</scope>
</reference>
<organism evidence="1 2">
    <name type="scientific">Rotaria sordida</name>
    <dbReference type="NCBI Taxonomy" id="392033"/>
    <lineage>
        <taxon>Eukaryota</taxon>
        <taxon>Metazoa</taxon>
        <taxon>Spiralia</taxon>
        <taxon>Gnathifera</taxon>
        <taxon>Rotifera</taxon>
        <taxon>Eurotatoria</taxon>
        <taxon>Bdelloidea</taxon>
        <taxon>Philodinida</taxon>
        <taxon>Philodinidae</taxon>
        <taxon>Rotaria</taxon>
    </lineage>
</organism>
<accession>A0A815LEK6</accession>
<protein>
    <submittedName>
        <fullName evidence="1">Uncharacterized protein</fullName>
    </submittedName>
</protein>
<comment type="caution">
    <text evidence="1">The sequence shown here is derived from an EMBL/GenBank/DDBJ whole genome shotgun (WGS) entry which is preliminary data.</text>
</comment>
<evidence type="ECO:0000313" key="1">
    <source>
        <dbReference type="EMBL" id="CAF1408961.1"/>
    </source>
</evidence>
<dbReference type="Proteomes" id="UP000663882">
    <property type="component" value="Unassembled WGS sequence"/>
</dbReference>